<keyword evidence="5" id="KW-0547">Nucleotide-binding</keyword>
<feature type="domain" description="Pyridine nucleotide-disulphide oxidoreductase dimerisation" evidence="7">
    <location>
        <begin position="372"/>
        <end position="476"/>
    </location>
</feature>
<organism evidence="9 10">
    <name type="scientific">Chitinasiproducens palmae</name>
    <dbReference type="NCBI Taxonomy" id="1770053"/>
    <lineage>
        <taxon>Bacteria</taxon>
        <taxon>Pseudomonadati</taxon>
        <taxon>Pseudomonadota</taxon>
        <taxon>Betaproteobacteria</taxon>
        <taxon>Burkholderiales</taxon>
        <taxon>Burkholderiaceae</taxon>
        <taxon>Chitinasiproducens</taxon>
    </lineage>
</organism>
<dbReference type="OrthoDB" id="178496at2"/>
<keyword evidence="5" id="KW-0520">NAD</keyword>
<dbReference type="PIRSF" id="PIRSF000350">
    <property type="entry name" value="Mercury_reductase_MerA"/>
    <property type="match status" value="1"/>
</dbReference>
<dbReference type="InterPro" id="IPR023753">
    <property type="entry name" value="FAD/NAD-binding_dom"/>
</dbReference>
<dbReference type="PANTHER" id="PTHR43014">
    <property type="entry name" value="MERCURIC REDUCTASE"/>
    <property type="match status" value="1"/>
</dbReference>
<feature type="binding site" evidence="5">
    <location>
        <begin position="182"/>
        <end position="189"/>
    </location>
    <ligand>
        <name>NAD(+)</name>
        <dbReference type="ChEBI" id="CHEBI:57540"/>
    </ligand>
</feature>
<dbReference type="Pfam" id="PF02852">
    <property type="entry name" value="Pyr_redox_dim"/>
    <property type="match status" value="1"/>
</dbReference>
<dbReference type="AlphaFoldDB" id="A0A1H2PSM8"/>
<evidence type="ECO:0000256" key="2">
    <source>
        <dbReference type="ARBA" id="ARBA00022630"/>
    </source>
</evidence>
<dbReference type="NCBIfam" id="NF004939">
    <property type="entry name" value="PRK06292.1-1"/>
    <property type="match status" value="1"/>
</dbReference>
<reference evidence="10" key="1">
    <citation type="submission" date="2016-09" db="EMBL/GenBank/DDBJ databases">
        <authorList>
            <person name="Varghese N."/>
            <person name="Submissions S."/>
        </authorList>
    </citation>
    <scope>NUCLEOTIDE SEQUENCE [LARGE SCALE GENOMIC DNA]</scope>
    <source>
        <strain evidence="10">JS23</strain>
    </source>
</reference>
<dbReference type="InterPro" id="IPR001100">
    <property type="entry name" value="Pyr_nuc-diS_OxRdtase"/>
</dbReference>
<evidence type="ECO:0000256" key="5">
    <source>
        <dbReference type="PIRSR" id="PIRSR000350-3"/>
    </source>
</evidence>
<evidence type="ECO:0000256" key="3">
    <source>
        <dbReference type="ARBA" id="ARBA00022827"/>
    </source>
</evidence>
<proteinExistence type="inferred from homology"/>
<protein>
    <submittedName>
        <fullName evidence="9">Dihydrolipoamide dehydrogenase</fullName>
    </submittedName>
</protein>
<evidence type="ECO:0000259" key="8">
    <source>
        <dbReference type="Pfam" id="PF07992"/>
    </source>
</evidence>
<dbReference type="Pfam" id="PF07992">
    <property type="entry name" value="Pyr_redox_2"/>
    <property type="match status" value="1"/>
</dbReference>
<evidence type="ECO:0000313" key="10">
    <source>
        <dbReference type="Proteomes" id="UP000243719"/>
    </source>
</evidence>
<dbReference type="Proteomes" id="UP000243719">
    <property type="component" value="Unassembled WGS sequence"/>
</dbReference>
<feature type="domain" description="FAD/NAD(P)-binding" evidence="8">
    <location>
        <begin position="7"/>
        <end position="303"/>
    </location>
</feature>
<keyword evidence="2" id="KW-0285">Flavoprotein</keyword>
<feature type="disulfide bond" description="Redox-active" evidence="6">
    <location>
        <begin position="43"/>
        <end position="48"/>
    </location>
</feature>
<dbReference type="InterPro" id="IPR036188">
    <property type="entry name" value="FAD/NAD-bd_sf"/>
</dbReference>
<dbReference type="SUPFAM" id="SSF51905">
    <property type="entry name" value="FAD/NAD(P)-binding domain"/>
    <property type="match status" value="1"/>
</dbReference>
<comment type="similarity">
    <text evidence="1">Belongs to the class-I pyridine nucleotide-disulfide oxidoreductase family.</text>
</comment>
<dbReference type="Gene3D" id="3.50.50.60">
    <property type="entry name" value="FAD/NAD(P)-binding domain"/>
    <property type="match status" value="3"/>
</dbReference>
<dbReference type="InterPro" id="IPR016156">
    <property type="entry name" value="FAD/NAD-linked_Rdtase_dimer_sf"/>
</dbReference>
<evidence type="ECO:0000256" key="6">
    <source>
        <dbReference type="PIRSR" id="PIRSR000350-4"/>
    </source>
</evidence>
<dbReference type="EMBL" id="FNLO01000010">
    <property type="protein sequence ID" value="SDV50032.1"/>
    <property type="molecule type" value="Genomic_DNA"/>
</dbReference>
<dbReference type="GO" id="GO:0003955">
    <property type="term" value="F:NAD(P)H dehydrogenase (quinone) activity"/>
    <property type="evidence" value="ECO:0007669"/>
    <property type="project" value="TreeGrafter"/>
</dbReference>
<evidence type="ECO:0000256" key="1">
    <source>
        <dbReference type="ARBA" id="ARBA00007532"/>
    </source>
</evidence>
<sequence length="501" mass="53035">MKELNTDVAIIGAGSAGMAAYRAATKAGAKALLIDGGALGTTCARVGCMPSKLLIAAANAAHAAAPETGRLDTFGIRLDGTLRIDGTAVMDRLRTERDRFVGLVKKEIEQFPADALLRANARFLAPTRLSAGNTLVQARAVIIATGATPTLPDEFAPLGDLVATSDTLFEWPALPTRIAVFGTGLIALELGQALSRLGVTVRMFGKGGSLGGLTDPAVAACARQTLGAEFYLDCDADVVSIERVQQGDAARARIVYRTPDGKHRDEQFDRVLVATGRRPQLDKLALDASGLALGKHGVPLFDETRMQCRFGKDSRPASDGGGDGDPAPVFIAGDVDGQRPWLNEAADEGRIAGTNAAAWPDTTSFERSTPLAVVFSDPQMLMCGARFEALDPDTIVAGQSSFDDQGRARIEQVNRGLLRVYADKATRRLLGAEGIAPHAEHFAHLLAWSIQRGATVDELITMPFYHPVFEEGVRSALRDAMARLVETTHCAPPSLADAIGG</sequence>
<dbReference type="PRINTS" id="PR00368">
    <property type="entry name" value="FADPNR"/>
</dbReference>
<dbReference type="STRING" id="1770053.SAMN05216551_11066"/>
<feature type="binding site" evidence="5">
    <location>
        <position position="334"/>
    </location>
    <ligand>
        <name>FAD</name>
        <dbReference type="ChEBI" id="CHEBI:57692"/>
    </ligand>
</feature>
<dbReference type="InterPro" id="IPR036324">
    <property type="entry name" value="Mn/Fe_SOD_N_sf"/>
</dbReference>
<dbReference type="PANTHER" id="PTHR43014:SF4">
    <property type="entry name" value="PYRIDINE NUCLEOTIDE-DISULFIDE OXIDOREDUCTASE RCLA-RELATED"/>
    <property type="match status" value="1"/>
</dbReference>
<dbReference type="PRINTS" id="PR00411">
    <property type="entry name" value="PNDRDTASEI"/>
</dbReference>
<dbReference type="Gene3D" id="1.10.287.990">
    <property type="entry name" value="Fe,Mn superoxide dismutase (SOD) domain"/>
    <property type="match status" value="1"/>
</dbReference>
<gene>
    <name evidence="9" type="ORF">SAMN05216551_11066</name>
</gene>
<feature type="binding site" evidence="5">
    <location>
        <position position="52"/>
    </location>
    <ligand>
        <name>FAD</name>
        <dbReference type="ChEBI" id="CHEBI:57692"/>
    </ligand>
</feature>
<evidence type="ECO:0000313" key="9">
    <source>
        <dbReference type="EMBL" id="SDV50032.1"/>
    </source>
</evidence>
<dbReference type="SUPFAM" id="SSF55424">
    <property type="entry name" value="FAD/NAD-linked reductases, dimerisation (C-terminal) domain"/>
    <property type="match status" value="1"/>
</dbReference>
<comment type="cofactor">
    <cofactor evidence="5">
        <name>FAD</name>
        <dbReference type="ChEBI" id="CHEBI:57692"/>
    </cofactor>
    <text evidence="5">Binds 1 FAD per subunit.</text>
</comment>
<feature type="active site" description="Proton acceptor" evidence="4">
    <location>
        <position position="466"/>
    </location>
</feature>
<dbReference type="GO" id="GO:0050660">
    <property type="term" value="F:flavin adenine dinucleotide binding"/>
    <property type="evidence" value="ECO:0007669"/>
    <property type="project" value="TreeGrafter"/>
</dbReference>
<accession>A0A1H2PSM8</accession>
<feature type="binding site" evidence="5">
    <location>
        <position position="276"/>
    </location>
    <ligand>
        <name>NAD(+)</name>
        <dbReference type="ChEBI" id="CHEBI:57540"/>
    </ligand>
</feature>
<keyword evidence="3 5" id="KW-0274">FAD</keyword>
<keyword evidence="10" id="KW-1185">Reference proteome</keyword>
<dbReference type="InterPro" id="IPR004099">
    <property type="entry name" value="Pyr_nucl-diS_OxRdtase_dimer"/>
</dbReference>
<dbReference type="Gene3D" id="3.30.390.30">
    <property type="match status" value="1"/>
</dbReference>
<dbReference type="RefSeq" id="WP_091910931.1">
    <property type="nucleotide sequence ID" value="NZ_FNLO01000010.1"/>
</dbReference>
<name>A0A1H2PSM8_9BURK</name>
<evidence type="ECO:0000256" key="4">
    <source>
        <dbReference type="PIRSR" id="PIRSR000350-2"/>
    </source>
</evidence>
<evidence type="ECO:0000259" key="7">
    <source>
        <dbReference type="Pfam" id="PF02852"/>
    </source>
</evidence>